<evidence type="ECO:0000313" key="2">
    <source>
        <dbReference type="Proteomes" id="UP000195570"/>
    </source>
</evidence>
<reference evidence="1" key="1">
    <citation type="submission" date="2016-09" db="EMBL/GenBank/DDBJ databases">
        <authorList>
            <person name="Hebert L."/>
            <person name="Moumen B."/>
        </authorList>
    </citation>
    <scope>NUCLEOTIDE SEQUENCE [LARGE SCALE GENOMIC DNA]</scope>
    <source>
        <strain evidence="1">OVI</strain>
    </source>
</reference>
<proteinExistence type="predicted"/>
<gene>
    <name evidence="1" type="ORF">TEOVI_000006600</name>
</gene>
<evidence type="ECO:0000313" key="1">
    <source>
        <dbReference type="EMBL" id="SCU64334.1"/>
    </source>
</evidence>
<accession>A0A1G4HYG1</accession>
<dbReference type="CDD" id="cd21459">
    <property type="entry name" value="DLC-like_TCTEX1D2"/>
    <property type="match status" value="1"/>
</dbReference>
<dbReference type="Gene3D" id="3.30.1140.40">
    <property type="entry name" value="Tctex-1"/>
    <property type="match status" value="1"/>
</dbReference>
<dbReference type="GeneID" id="92374006"/>
<protein>
    <submittedName>
        <fullName evidence="1">Dynein light chain, putative</fullName>
    </submittedName>
</protein>
<comment type="caution">
    <text evidence="1">The sequence shown here is derived from an EMBL/GenBank/DDBJ whole genome shotgun (WGS) entry which is preliminary data.</text>
</comment>
<dbReference type="SMR" id="A0A1G4HYG1"/>
<organism evidence="1 2">
    <name type="scientific">Trypanosoma equiperdum</name>
    <dbReference type="NCBI Taxonomy" id="5694"/>
    <lineage>
        <taxon>Eukaryota</taxon>
        <taxon>Discoba</taxon>
        <taxon>Euglenozoa</taxon>
        <taxon>Kinetoplastea</taxon>
        <taxon>Metakinetoplastina</taxon>
        <taxon>Trypanosomatida</taxon>
        <taxon>Trypanosomatidae</taxon>
        <taxon>Trypanosoma</taxon>
    </lineage>
</organism>
<dbReference type="EMBL" id="CZPT02000044">
    <property type="protein sequence ID" value="SCU64334.1"/>
    <property type="molecule type" value="Genomic_DNA"/>
</dbReference>
<dbReference type="PANTHER" id="PTHR21255:SF70">
    <property type="entry name" value="LIGHT CHAIN, PUTATIVE-RELATED"/>
    <property type="match status" value="1"/>
</dbReference>
<dbReference type="InterPro" id="IPR005334">
    <property type="entry name" value="Tctex-1-like"/>
</dbReference>
<dbReference type="GO" id="GO:0005868">
    <property type="term" value="C:cytoplasmic dynein complex"/>
    <property type="evidence" value="ECO:0007669"/>
    <property type="project" value="TreeGrafter"/>
</dbReference>
<dbReference type="PANTHER" id="PTHR21255">
    <property type="entry name" value="T-COMPLEX-ASSOCIATED-TESTIS-EXPRESSED 1/ DYNEIN LIGHT CHAIN"/>
    <property type="match status" value="1"/>
</dbReference>
<name>A0A1G4HYG1_TRYEQ</name>
<dbReference type="GO" id="GO:0045505">
    <property type="term" value="F:dynein intermediate chain binding"/>
    <property type="evidence" value="ECO:0007669"/>
    <property type="project" value="TreeGrafter"/>
</dbReference>
<dbReference type="InterPro" id="IPR038586">
    <property type="entry name" value="Tctex-1-like_sf"/>
</dbReference>
<dbReference type="GO" id="GO:0005737">
    <property type="term" value="C:cytoplasm"/>
    <property type="evidence" value="ECO:0007669"/>
    <property type="project" value="TreeGrafter"/>
</dbReference>
<dbReference type="RefSeq" id="XP_067076114.1">
    <property type="nucleotide sequence ID" value="XM_067220013.1"/>
</dbReference>
<dbReference type="Proteomes" id="UP000195570">
    <property type="component" value="Unassembled WGS sequence"/>
</dbReference>
<dbReference type="AlphaFoldDB" id="A0A1G4HYG1"/>
<sequence length="124" mass="14654">MQTDFGDATTFSLRPDHKRKFRPNDIRPVVRSLLESRLENEVYKADEMQSISKEIADGVRDRIRSMELERYKIMVHCMIGEQRGQGLRAGCKMFWDSDTDDYFEEVYVTQHLFAVVTVFGLYQY</sequence>
<dbReference type="VEuPathDB" id="TriTrypDB:TEOVI_000006600"/>
<dbReference type="Pfam" id="PF03645">
    <property type="entry name" value="Tctex-1"/>
    <property type="match status" value="1"/>
</dbReference>
<keyword evidence="2" id="KW-1185">Reference proteome</keyword>
<dbReference type="GO" id="GO:0007018">
    <property type="term" value="P:microtubule-based movement"/>
    <property type="evidence" value="ECO:0007669"/>
    <property type="project" value="TreeGrafter"/>
</dbReference>